<dbReference type="Proteomes" id="UP000887578">
    <property type="component" value="Unplaced"/>
</dbReference>
<name>A0A914PBW2_9BILA</name>
<accession>A0A914PBW2</accession>
<dbReference type="AlphaFoldDB" id="A0A914PBW2"/>
<evidence type="ECO:0000313" key="2">
    <source>
        <dbReference type="Proteomes" id="UP000887578"/>
    </source>
</evidence>
<protein>
    <submittedName>
        <fullName evidence="3">Uncharacterized protein</fullName>
    </submittedName>
</protein>
<feature type="region of interest" description="Disordered" evidence="1">
    <location>
        <begin position="81"/>
        <end position="110"/>
    </location>
</feature>
<evidence type="ECO:0000313" key="3">
    <source>
        <dbReference type="WBParaSite" id="PDA_v2.g15648.t1"/>
    </source>
</evidence>
<evidence type="ECO:0000256" key="1">
    <source>
        <dbReference type="SAM" id="MobiDB-lite"/>
    </source>
</evidence>
<reference evidence="3" key="1">
    <citation type="submission" date="2022-11" db="UniProtKB">
        <authorList>
            <consortium name="WormBaseParasite"/>
        </authorList>
    </citation>
    <scope>IDENTIFICATION</scope>
</reference>
<organism evidence="2 3">
    <name type="scientific">Panagrolaimus davidi</name>
    <dbReference type="NCBI Taxonomy" id="227884"/>
    <lineage>
        <taxon>Eukaryota</taxon>
        <taxon>Metazoa</taxon>
        <taxon>Ecdysozoa</taxon>
        <taxon>Nematoda</taxon>
        <taxon>Chromadorea</taxon>
        <taxon>Rhabditida</taxon>
        <taxon>Tylenchina</taxon>
        <taxon>Panagrolaimomorpha</taxon>
        <taxon>Panagrolaimoidea</taxon>
        <taxon>Panagrolaimidae</taxon>
        <taxon>Panagrolaimus</taxon>
    </lineage>
</organism>
<feature type="compositionally biased region" description="Low complexity" evidence="1">
    <location>
        <begin position="81"/>
        <end position="104"/>
    </location>
</feature>
<proteinExistence type="predicted"/>
<sequence>MERTYEKTVIKSAHPTMNEKNTVVHTEKPAAGEIDNLAAEQQAAGGILESVKAAAMAGVETVKDGVNYIADQISAATATDTTTTTTTPAANSTTTTQSTTITPNKNANPQVQKHTEIVKKQTTYPNQSGYGVNQKFKEDNKSGAIDDIKSGLKKAGENIKEAAVNFKEDVKDGANAIKDTAKDVMEDAKIEANRMSQPKPQKHVGLAGAHGYETTHIKTTKTVEHGQQNLAHSGAQMHVSGEQMKMEAEGCPNATLPPRY</sequence>
<dbReference type="WBParaSite" id="PDA_v2.g15648.t1">
    <property type="protein sequence ID" value="PDA_v2.g15648.t1"/>
    <property type="gene ID" value="PDA_v2.g15648"/>
</dbReference>
<keyword evidence="2" id="KW-1185">Reference proteome</keyword>